<keyword evidence="5" id="KW-1185">Reference proteome</keyword>
<evidence type="ECO:0000259" key="3">
    <source>
        <dbReference type="Pfam" id="PF10531"/>
    </source>
</evidence>
<organism evidence="4 5">
    <name type="scientific">Janibacter terrae</name>
    <dbReference type="NCBI Taxonomy" id="103817"/>
    <lineage>
        <taxon>Bacteria</taxon>
        <taxon>Bacillati</taxon>
        <taxon>Actinomycetota</taxon>
        <taxon>Actinomycetes</taxon>
        <taxon>Micrococcales</taxon>
        <taxon>Intrasporangiaceae</taxon>
        <taxon>Janibacter</taxon>
    </lineage>
</organism>
<feature type="transmembrane region" description="Helical" evidence="2">
    <location>
        <begin position="42"/>
        <end position="63"/>
    </location>
</feature>
<name>A0ABZ2FDH9_9MICO</name>
<dbReference type="InterPro" id="IPR010994">
    <property type="entry name" value="RuvA_2-like"/>
</dbReference>
<accession>A0ABZ2FDH9</accession>
<dbReference type="InterPro" id="IPR019554">
    <property type="entry name" value="Soluble_ligand-bd"/>
</dbReference>
<feature type="region of interest" description="Disordered" evidence="1">
    <location>
        <begin position="158"/>
        <end position="186"/>
    </location>
</feature>
<feature type="compositionally biased region" description="Low complexity" evidence="1">
    <location>
        <begin position="163"/>
        <end position="186"/>
    </location>
</feature>
<dbReference type="RefSeq" id="WP_338538368.1">
    <property type="nucleotide sequence ID" value="NZ_CP104874.1"/>
</dbReference>
<dbReference type="PANTHER" id="PTHR21180">
    <property type="entry name" value="ENDONUCLEASE/EXONUCLEASE/PHOSPHATASE FAMILY DOMAIN-CONTAINING PROTEIN 1"/>
    <property type="match status" value="1"/>
</dbReference>
<dbReference type="Pfam" id="PF12836">
    <property type="entry name" value="HHH_3"/>
    <property type="match status" value="1"/>
</dbReference>
<dbReference type="Pfam" id="PF10531">
    <property type="entry name" value="SLBB"/>
    <property type="match status" value="1"/>
</dbReference>
<keyword evidence="4" id="KW-0238">DNA-binding</keyword>
<evidence type="ECO:0000313" key="5">
    <source>
        <dbReference type="Proteomes" id="UP001381003"/>
    </source>
</evidence>
<dbReference type="Gene3D" id="1.10.150.320">
    <property type="entry name" value="Photosystem II 12 kDa extrinsic protein"/>
    <property type="match status" value="1"/>
</dbReference>
<proteinExistence type="predicted"/>
<dbReference type="GO" id="GO:0003677">
    <property type="term" value="F:DNA binding"/>
    <property type="evidence" value="ECO:0007669"/>
    <property type="project" value="UniProtKB-KW"/>
</dbReference>
<keyword evidence="2" id="KW-0812">Transmembrane</keyword>
<dbReference type="Proteomes" id="UP001381003">
    <property type="component" value="Chromosome"/>
</dbReference>
<feature type="region of interest" description="Disordered" evidence="1">
    <location>
        <begin position="74"/>
        <end position="95"/>
    </location>
</feature>
<dbReference type="EMBL" id="CP104874">
    <property type="protein sequence ID" value="WWF05369.1"/>
    <property type="molecule type" value="Genomic_DNA"/>
</dbReference>
<feature type="region of interest" description="Disordered" evidence="1">
    <location>
        <begin position="1"/>
        <end position="21"/>
    </location>
</feature>
<dbReference type="InterPro" id="IPR051675">
    <property type="entry name" value="Endo/Exo/Phosphatase_dom_1"/>
</dbReference>
<dbReference type="PANTHER" id="PTHR21180:SF32">
    <property type="entry name" value="ENDONUCLEASE_EXONUCLEASE_PHOSPHATASE FAMILY DOMAIN-CONTAINING PROTEIN 1"/>
    <property type="match status" value="1"/>
</dbReference>
<keyword evidence="2" id="KW-1133">Transmembrane helix</keyword>
<sequence length="253" mass="25584">MTPRTSEPSERVARILEEDREPRPLELPSTLARGRYGVSRQAVIGVALVVAVAVAMLVGRYVMAREDAAPQPAVVQEEGAAAEPDGTESPFAPAAGPATTVTVHVVGRVERPGVVTLPGGSRVGEALDEAGGTTGRADLTSVNLARPLVDGEQVVVPGRGETPAAAPAPAGAPAAGAPAPGGAAAPGAAAAPVDLNTADLATLETLPGVGPVLAQRILEWRTEHGRFTAVEELGEVSGIGDKIYAQLSTRVTV</sequence>
<dbReference type="SUPFAM" id="SSF47781">
    <property type="entry name" value="RuvA domain 2-like"/>
    <property type="match status" value="1"/>
</dbReference>
<gene>
    <name evidence="4" type="ORF">N5P18_00400</name>
</gene>
<feature type="compositionally biased region" description="Basic and acidic residues" evidence="1">
    <location>
        <begin position="7"/>
        <end position="21"/>
    </location>
</feature>
<evidence type="ECO:0000313" key="4">
    <source>
        <dbReference type="EMBL" id="WWF05369.1"/>
    </source>
</evidence>
<protein>
    <submittedName>
        <fullName evidence="4">ComEA family DNA-binding protein</fullName>
    </submittedName>
</protein>
<reference evidence="4 5" key="1">
    <citation type="submission" date="2022-09" db="EMBL/GenBank/DDBJ databases">
        <title>Complete genome sequence of Janibacter terrae strain COS04-44, PCL-degrading bacteria isolated from oil spilled coast.</title>
        <authorList>
            <person name="Park H."/>
            <person name="Kim J.Y."/>
            <person name="An S.H."/>
            <person name="Lee C.M."/>
            <person name="Weon H.-Y."/>
        </authorList>
    </citation>
    <scope>NUCLEOTIDE SEQUENCE [LARGE SCALE GENOMIC DNA]</scope>
    <source>
        <strain evidence="4 5">COS04-44</strain>
    </source>
</reference>
<evidence type="ECO:0000256" key="1">
    <source>
        <dbReference type="SAM" id="MobiDB-lite"/>
    </source>
</evidence>
<keyword evidence="2" id="KW-0472">Membrane</keyword>
<evidence type="ECO:0000256" key="2">
    <source>
        <dbReference type="SAM" id="Phobius"/>
    </source>
</evidence>
<dbReference type="Gene3D" id="3.10.560.10">
    <property type="entry name" value="Outer membrane lipoprotein wza domain like"/>
    <property type="match status" value="1"/>
</dbReference>
<feature type="domain" description="Soluble ligand binding" evidence="3">
    <location>
        <begin position="103"/>
        <end position="156"/>
    </location>
</feature>